<evidence type="ECO:0000313" key="1">
    <source>
        <dbReference type="EMBL" id="KAK3892040.1"/>
    </source>
</evidence>
<organism evidence="1 2">
    <name type="scientific">Petrolisthes cinctipes</name>
    <name type="common">Flat porcelain crab</name>
    <dbReference type="NCBI Taxonomy" id="88211"/>
    <lineage>
        <taxon>Eukaryota</taxon>
        <taxon>Metazoa</taxon>
        <taxon>Ecdysozoa</taxon>
        <taxon>Arthropoda</taxon>
        <taxon>Crustacea</taxon>
        <taxon>Multicrustacea</taxon>
        <taxon>Malacostraca</taxon>
        <taxon>Eumalacostraca</taxon>
        <taxon>Eucarida</taxon>
        <taxon>Decapoda</taxon>
        <taxon>Pleocyemata</taxon>
        <taxon>Anomura</taxon>
        <taxon>Galatheoidea</taxon>
        <taxon>Porcellanidae</taxon>
        <taxon>Petrolisthes</taxon>
    </lineage>
</organism>
<comment type="caution">
    <text evidence="1">The sequence shown here is derived from an EMBL/GenBank/DDBJ whole genome shotgun (WGS) entry which is preliminary data.</text>
</comment>
<gene>
    <name evidence="1" type="ORF">Pcinc_004009</name>
</gene>
<dbReference type="Proteomes" id="UP001286313">
    <property type="component" value="Unassembled WGS sequence"/>
</dbReference>
<keyword evidence="2" id="KW-1185">Reference proteome</keyword>
<name>A0AAE1GHL1_PETCI</name>
<dbReference type="EMBL" id="JAWQEG010000286">
    <property type="protein sequence ID" value="KAK3892040.1"/>
    <property type="molecule type" value="Genomic_DNA"/>
</dbReference>
<proteinExistence type="predicted"/>
<protein>
    <submittedName>
        <fullName evidence="1">Uncharacterized protein</fullName>
    </submittedName>
</protein>
<sequence length="67" mass="7580">MGGGPEVKLLLKPSEEALLNLGLLEREAIEGLSDFPDSENPDLSVIGTTLYGKRRRYRMRQRSCFRV</sequence>
<reference evidence="1" key="1">
    <citation type="submission" date="2023-10" db="EMBL/GenBank/DDBJ databases">
        <title>Genome assemblies of two species of porcelain crab, Petrolisthes cinctipes and Petrolisthes manimaculis (Anomura: Porcellanidae).</title>
        <authorList>
            <person name="Angst P."/>
        </authorList>
    </citation>
    <scope>NUCLEOTIDE SEQUENCE</scope>
    <source>
        <strain evidence="1">PB745_01</strain>
        <tissue evidence="1">Gill</tissue>
    </source>
</reference>
<evidence type="ECO:0000313" key="2">
    <source>
        <dbReference type="Proteomes" id="UP001286313"/>
    </source>
</evidence>
<accession>A0AAE1GHL1</accession>
<dbReference type="AlphaFoldDB" id="A0AAE1GHL1"/>